<dbReference type="InterPro" id="IPR050275">
    <property type="entry name" value="PGM_Phosphatase"/>
</dbReference>
<organism evidence="1">
    <name type="scientific">viral metagenome</name>
    <dbReference type="NCBI Taxonomy" id="1070528"/>
    <lineage>
        <taxon>unclassified sequences</taxon>
        <taxon>metagenomes</taxon>
        <taxon>organismal metagenomes</taxon>
    </lineage>
</organism>
<dbReference type="InterPro" id="IPR029033">
    <property type="entry name" value="His_PPase_superfam"/>
</dbReference>
<dbReference type="Gene3D" id="3.40.50.1240">
    <property type="entry name" value="Phosphoglycerate mutase-like"/>
    <property type="match status" value="1"/>
</dbReference>
<dbReference type="GO" id="GO:0005737">
    <property type="term" value="C:cytoplasm"/>
    <property type="evidence" value="ECO:0007669"/>
    <property type="project" value="TreeGrafter"/>
</dbReference>
<dbReference type="AlphaFoldDB" id="A0A6C0KBF6"/>
<dbReference type="PANTHER" id="PTHR48100:SF1">
    <property type="entry name" value="HISTIDINE PHOSPHATASE FAMILY PROTEIN-RELATED"/>
    <property type="match status" value="1"/>
</dbReference>
<name>A0A6C0KBF6_9ZZZZ</name>
<evidence type="ECO:0000313" key="1">
    <source>
        <dbReference type="EMBL" id="QHU15009.1"/>
    </source>
</evidence>
<dbReference type="EMBL" id="MN740848">
    <property type="protein sequence ID" value="QHU15009.1"/>
    <property type="molecule type" value="Genomic_DNA"/>
</dbReference>
<sequence length="218" mass="25691">MNKSVIFIRHGYALHNDLFWKLGKKAYSDYVDTPLLNRGFSQAHHCREIILKEMKQLDRKPDIVLVSPLTRTLQTAMCIFSNDVKMKALDCLVEYPQGGFEKCNIRKERKMLETIYPSIDFTEIDQNLLWSQNEESIDELNGRIKKLWDYIGSLEEKLIVVVSHSSYIGQLKDKKMGDEENELKHCYPYVMNVEYDKEKNFLRAYEVKGDTFEEMTEE</sequence>
<dbReference type="CDD" id="cd07067">
    <property type="entry name" value="HP_PGM_like"/>
    <property type="match status" value="1"/>
</dbReference>
<dbReference type="SUPFAM" id="SSF53254">
    <property type="entry name" value="Phosphoglycerate mutase-like"/>
    <property type="match status" value="1"/>
</dbReference>
<protein>
    <recommendedName>
        <fullName evidence="2">Phosphoglycerate mutase family protein</fullName>
    </recommendedName>
</protein>
<dbReference type="Pfam" id="PF00300">
    <property type="entry name" value="His_Phos_1"/>
    <property type="match status" value="1"/>
</dbReference>
<dbReference type="GO" id="GO:0016791">
    <property type="term" value="F:phosphatase activity"/>
    <property type="evidence" value="ECO:0007669"/>
    <property type="project" value="TreeGrafter"/>
</dbReference>
<proteinExistence type="predicted"/>
<evidence type="ECO:0008006" key="2">
    <source>
        <dbReference type="Google" id="ProtNLM"/>
    </source>
</evidence>
<accession>A0A6C0KBF6</accession>
<reference evidence="1" key="1">
    <citation type="journal article" date="2020" name="Nature">
        <title>Giant virus diversity and host interactions through global metagenomics.</title>
        <authorList>
            <person name="Schulz F."/>
            <person name="Roux S."/>
            <person name="Paez-Espino D."/>
            <person name="Jungbluth S."/>
            <person name="Walsh D.A."/>
            <person name="Denef V.J."/>
            <person name="McMahon K.D."/>
            <person name="Konstantinidis K.T."/>
            <person name="Eloe-Fadrosh E.A."/>
            <person name="Kyrpides N.C."/>
            <person name="Woyke T."/>
        </authorList>
    </citation>
    <scope>NUCLEOTIDE SEQUENCE</scope>
    <source>
        <strain evidence="1">GVMAG-S-1102244-55</strain>
    </source>
</reference>
<dbReference type="PANTHER" id="PTHR48100">
    <property type="entry name" value="BROAD-SPECIFICITY PHOSPHATASE YOR283W-RELATED"/>
    <property type="match status" value="1"/>
</dbReference>
<dbReference type="InterPro" id="IPR013078">
    <property type="entry name" value="His_Pase_superF_clade-1"/>
</dbReference>